<evidence type="ECO:0000313" key="5">
    <source>
        <dbReference type="Proteomes" id="UP000294682"/>
    </source>
</evidence>
<feature type="chain" id="PRO_5040925627" evidence="2">
    <location>
        <begin position="24"/>
        <end position="852"/>
    </location>
</feature>
<dbReference type="RefSeq" id="WP_132084493.1">
    <property type="nucleotide sequence ID" value="NZ_SLUK01000005.1"/>
</dbReference>
<organism evidence="4 5">
    <name type="scientific">Harryflintia acetispora</name>
    <dbReference type="NCBI Taxonomy" id="1849041"/>
    <lineage>
        <taxon>Bacteria</taxon>
        <taxon>Bacillati</taxon>
        <taxon>Bacillota</taxon>
        <taxon>Clostridia</taxon>
        <taxon>Eubacteriales</taxon>
        <taxon>Oscillospiraceae</taxon>
        <taxon>Harryflintia</taxon>
    </lineage>
</organism>
<evidence type="ECO:0000256" key="2">
    <source>
        <dbReference type="SAM" id="SignalP"/>
    </source>
</evidence>
<evidence type="ECO:0000256" key="1">
    <source>
        <dbReference type="SAM" id="MobiDB-lite"/>
    </source>
</evidence>
<dbReference type="Proteomes" id="UP000294682">
    <property type="component" value="Unassembled WGS sequence"/>
</dbReference>
<feature type="domain" description="BIG2" evidence="3">
    <location>
        <begin position="168"/>
        <end position="245"/>
    </location>
</feature>
<keyword evidence="2" id="KW-0732">Signal</keyword>
<dbReference type="SMART" id="SM00635">
    <property type="entry name" value="BID_2"/>
    <property type="match status" value="5"/>
</dbReference>
<dbReference type="SUPFAM" id="SSF49373">
    <property type="entry name" value="Invasin/intimin cell-adhesion fragments"/>
    <property type="match status" value="2"/>
</dbReference>
<protein>
    <submittedName>
        <fullName evidence="4">Ig-like protein group 2</fullName>
    </submittedName>
</protein>
<feature type="region of interest" description="Disordered" evidence="1">
    <location>
        <begin position="29"/>
        <end position="49"/>
    </location>
</feature>
<accession>A0A9X8UJ98</accession>
<feature type="signal peptide" evidence="2">
    <location>
        <begin position="1"/>
        <end position="23"/>
    </location>
</feature>
<feature type="domain" description="BIG2" evidence="3">
    <location>
        <begin position="344"/>
        <end position="426"/>
    </location>
</feature>
<dbReference type="AlphaFoldDB" id="A0A9X8UJ98"/>
<dbReference type="InterPro" id="IPR003343">
    <property type="entry name" value="Big_2"/>
</dbReference>
<gene>
    <name evidence="4" type="ORF">EDD78_105145</name>
</gene>
<reference evidence="4 5" key="1">
    <citation type="submission" date="2019-03" db="EMBL/GenBank/DDBJ databases">
        <title>Genomic Encyclopedia of Type Strains, Phase IV (KMG-IV): sequencing the most valuable type-strain genomes for metagenomic binning, comparative biology and taxonomic classification.</title>
        <authorList>
            <person name="Goeker M."/>
        </authorList>
    </citation>
    <scope>NUCLEOTIDE SEQUENCE [LARGE SCALE GENOMIC DNA]</scope>
    <source>
        <strain evidence="4 5">DSM 100433</strain>
    </source>
</reference>
<keyword evidence="5" id="KW-1185">Reference proteome</keyword>
<feature type="domain" description="BIG2" evidence="3">
    <location>
        <begin position="252"/>
        <end position="339"/>
    </location>
</feature>
<dbReference type="InterPro" id="IPR008964">
    <property type="entry name" value="Invasin/intimin_cell_adhesion"/>
</dbReference>
<comment type="caution">
    <text evidence="4">The sequence shown here is derived from an EMBL/GenBank/DDBJ whole genome shotgun (WGS) entry which is preliminary data.</text>
</comment>
<proteinExistence type="predicted"/>
<evidence type="ECO:0000313" key="4">
    <source>
        <dbReference type="EMBL" id="TCL43513.1"/>
    </source>
</evidence>
<evidence type="ECO:0000259" key="3">
    <source>
        <dbReference type="SMART" id="SM00635"/>
    </source>
</evidence>
<dbReference type="EMBL" id="SLUK01000005">
    <property type="protein sequence ID" value="TCL43513.1"/>
    <property type="molecule type" value="Genomic_DNA"/>
</dbReference>
<dbReference type="Pfam" id="PF02368">
    <property type="entry name" value="Big_2"/>
    <property type="match status" value="3"/>
</dbReference>
<sequence length="852" mass="86303">MRRLPSWLLAVSLAAGMIPAAGAAAASVDPGATLGRSTPPGIAEIDPDTPTPEISLFRARAAAGPEFIRVPVKNNDPARIEGFAVTALPEGGGEGEQLSASGEPEVSGEVYSYKLYFSDPPQRDTGFTISVTPVAKAGRAGFDLPKTKTSSYTYQAIESLTIKAGGEAVGDKTVYLQTGGERQTVQLAADKNPTSQSYAAEVLWSSSDPAIASVDPVTGMVTGNTGGTVTITASVYDDPDTVSASCTVTVIPISGIGLNPASKTLFTGGTAAETDFELTATLSGDNGSTELVWQNSSPDQVDMTKVSNNVYHLSAFGKQPGSATITVTDKGGFYKATCTVTVVQVQSVSVLPSTLTLYTSGSPRSGTLSATVNPSAYAPAWAAEDESLVSVAGSGKSCTVTANTTKGGSTTVTASVGGRSGSCTVTVQHITGIRFTELPGTLYLGGSSVTGQAQAALEGGGTGPVTYQSSDPSVASVDASTGVVTAVGKGSYTLTATAPNGISVTSEEQEVVQRVTGITIATDSLEKGTNLALSVSVTPQNANEKGLSWSLESGSGIASINSTTGTVTAVGQSGTITVKAAAKDGSGVTASKTVTIEGCEHALAAGGYGGGAGTAAKPWKVSSVEQLKHVGSHLDANFSQTKDLALSGTWTTLGTLTGTYNGNGLEITGMDCNLGGLFYAVTGNASEVRRVILVSPKARQGAISCIVNEGAAISDCVVTDGLIRYDPGICGPNNYVTSGGIAGIVENATFQRCTFSGTVGGDSNFDLYRGGIVGHSLNTTFIGCISSAQFTGSAPNMILTGGISGAIDRHIGPVTLQNCHWSNPVYAIGRTAAYGGDFTPNEGSSYGNSQIT</sequence>
<feature type="domain" description="BIG2" evidence="3">
    <location>
        <begin position="429"/>
        <end position="508"/>
    </location>
</feature>
<name>A0A9X8UJ98_9FIRM</name>
<feature type="domain" description="BIG2" evidence="3">
    <location>
        <begin position="514"/>
        <end position="592"/>
    </location>
</feature>
<dbReference type="Gene3D" id="2.60.40.1080">
    <property type="match status" value="5"/>
</dbReference>